<proteinExistence type="predicted"/>
<dbReference type="PANTHER" id="PTHR14776">
    <property type="entry name" value="CADHERIN-LIKE AND PC-ESTERASE DOMAIN-CONTAINING PROTEIN 1"/>
    <property type="match status" value="1"/>
</dbReference>
<dbReference type="InterPro" id="IPR025883">
    <property type="entry name" value="Cadherin-like_domain"/>
</dbReference>
<evidence type="ECO:0000259" key="2">
    <source>
        <dbReference type="PROSITE" id="PS51272"/>
    </source>
</evidence>
<evidence type="ECO:0000256" key="1">
    <source>
        <dbReference type="SAM" id="SignalP"/>
    </source>
</evidence>
<feature type="chain" id="PRO_5031139526" description="SLH domain-containing protein" evidence="1">
    <location>
        <begin position="28"/>
        <end position="1712"/>
    </location>
</feature>
<sequence length="1712" mass="177161">MYRRLVAMLAVCAVLAGLLPAPTPASAATGDLWAIAYGNGMYVAVGEGGAIKTSADGESWTGTTVSPKWSYSDVAYGNGLFVAVGDKGSIINSENGSSWSPADSDVTDYLVGVIYQDGKFTAVGGNGAVTTSTDGVTWTSQSSGTSRNMGQIAYGNGLYVAASSDAILTSSDGITWSEQVLEIEGASIVSVSYGDGMFVAVGGYYFSGGSSVVMTSANGTIWTRRDSGEATSIIYDVAYGSGNFMAVGKRGVILVSENGIDWDSRTAGTLADLKGIAFANGKFMVAGTGGAIISPNEITNWTHPSSTTSSSLRDIVFGNGMFAATGEKGAMLTSTDGISWSSRDIGDATQMEGVAYGNSRFVAVGYGDKVVTSDDGITWTDRSGECCTYGVFHDILFADGKFVAAYVGGLVKTSKDGITWTVHESGTSSPLKDLAYGNGIFIGVAADGSVVTSSDGETWTNTYKSSYGLVTVAYGNDKFVAAGDIGTILTSSDGVTWTKQSSGIRNLINGITYGKGKFVAVGDDGTIVSSANGISWGNMTWITPKHLNGIAYGNGMYAAVGAKGTIAHYTVADLNALTASAGTLNPAFDKGVYQYSVSVANDVDRISFTPTVEDAGATVIVNDMTVTSGTASVEIALSVGNNPISIEVTAADGRAKQKYVVTVKRAAPLNSDTDLSYLILTSDSQLSPAFVPGIHNYQISVPYNAEPFMVIPGAAFAGATIKVDGKEVPRGGMSEAITLSVGETLIIIEVTAADGVNRSTYTVTVTRAEPPSADASLGSLTLSDGIALSPAFEPGTVAYTASVTHDVSTMTITPNVANAKARLQVYGGTIASGTPYVIALREGNNPIPLRVTAEDGKTTTEYMVTVTRAAAPPSTDASLRVLSFVAGGPLNPTFAPGTLNYTMNVDYDMSDIIVAPIASNKGATILINGMTNHDDPIPLSEGDNLITIEVTAADRIAKQTYKLTVTRAAPPLSGNADLSSLTLSGGVMLDKMFTSDMLYYDASVAYEVDTLSVTPTVANGGATVKVNGANVSSGTASDNIALNVGVNPIDIEVTAANGLKRTYTVWVMRAEVSVNASLGNLTLSGGVALSPAFEWDTISYTADVPNDVSTLTVTPTVSAEGAKVTVKDMTVASGAESGAIPLDVGANTIPVVVTSADGTITQMYTVTVTRAESLPSLSNLVLSGGAALDPAFDPATTDYVVFVPYSQTSLTVTPTATDAGATIIVEDNIVESGTESGEIALKEGITSILVLYVPADGNETQAYLITVVRASTSASTNANLSNLALSEGAALNPAFASGRTIYTASVANGVSSLMVMPAAADAKATVKVNGMAVTSVNASAPITLNVGANIIEVVVTAEDGTTMKTYTVTVTRAAVIDPSPSPSVPAPPSNEPIVSRNGQLTLPVGKSGEVSMDNTVKLVIPSGAAEQELKVKIEKVLDTEGLLTDNDTLASSIYEITKNFTKNFDKPITLTFAFDSSSVKNTDKPVIFYYDETKQEWVEIGGEVTGSEISVQVDHFTKFAVFAVDKEAVPNPEAQFSDIAGNWAESSIKLAANLGLVKGYDDGTFKPGRSVTRAEFAAMLAHALKLPQADGELAFTDKAQIGAWAREAIAKAVEAGIIKGYADGSFRPNAEITRMEMAAMIANALKLTIPANPVSGFADDGAIPAWGRGAVAAIKELGLIKGTDDNRFNPAAPATRAEAVTILIRMLEGLNQ</sequence>
<gene>
    <name evidence="3" type="ORF">FHS16_003322</name>
</gene>
<protein>
    <recommendedName>
        <fullName evidence="2">SLH domain-containing protein</fullName>
    </recommendedName>
</protein>
<reference evidence="3 4" key="1">
    <citation type="submission" date="2020-08" db="EMBL/GenBank/DDBJ databases">
        <title>Genomic Encyclopedia of Type Strains, Phase III (KMG-III): the genomes of soil and plant-associated and newly described type strains.</title>
        <authorList>
            <person name="Whitman W."/>
        </authorList>
    </citation>
    <scope>NUCLEOTIDE SEQUENCE [LARGE SCALE GENOMIC DNA]</scope>
    <source>
        <strain evidence="3 4">CECT 8234</strain>
    </source>
</reference>
<keyword evidence="1" id="KW-0732">Signal</keyword>
<keyword evidence="4" id="KW-1185">Reference proteome</keyword>
<dbReference type="Gene3D" id="2.60.220.30">
    <property type="match status" value="1"/>
</dbReference>
<accession>A0A7W5C8W9</accession>
<comment type="caution">
    <text evidence="3">The sequence shown here is derived from an EMBL/GenBank/DDBJ whole genome shotgun (WGS) entry which is preliminary data.</text>
</comment>
<feature type="domain" description="SLH" evidence="2">
    <location>
        <begin position="1592"/>
        <end position="1655"/>
    </location>
</feature>
<feature type="signal peptide" evidence="1">
    <location>
        <begin position="1"/>
        <end position="27"/>
    </location>
</feature>
<dbReference type="PANTHER" id="PTHR14776:SF1">
    <property type="entry name" value="CADHERIN-LIKE AND PC-ESTERASE DOMAIN-CONTAINING PROTEIN 1"/>
    <property type="match status" value="1"/>
</dbReference>
<feature type="domain" description="SLH" evidence="2">
    <location>
        <begin position="1531"/>
        <end position="1591"/>
    </location>
</feature>
<dbReference type="RefSeq" id="WP_183564489.1">
    <property type="nucleotide sequence ID" value="NZ_CBCSLB010000042.1"/>
</dbReference>
<feature type="domain" description="SLH" evidence="2">
    <location>
        <begin position="1657"/>
        <end position="1712"/>
    </location>
</feature>
<dbReference type="PROSITE" id="PS51272">
    <property type="entry name" value="SLH"/>
    <property type="match status" value="3"/>
</dbReference>
<evidence type="ECO:0000313" key="4">
    <source>
        <dbReference type="Proteomes" id="UP000518605"/>
    </source>
</evidence>
<evidence type="ECO:0000313" key="3">
    <source>
        <dbReference type="EMBL" id="MBB3153260.1"/>
    </source>
</evidence>
<organism evidence="3 4">
    <name type="scientific">Paenibacillus endophyticus</name>
    <dbReference type="NCBI Taxonomy" id="1294268"/>
    <lineage>
        <taxon>Bacteria</taxon>
        <taxon>Bacillati</taxon>
        <taxon>Bacillota</taxon>
        <taxon>Bacilli</taxon>
        <taxon>Bacillales</taxon>
        <taxon>Paenibacillaceae</taxon>
        <taxon>Paenibacillus</taxon>
    </lineage>
</organism>
<dbReference type="SUPFAM" id="SSF110296">
    <property type="entry name" value="Oligoxyloglucan reducing end-specific cellobiohydrolase"/>
    <property type="match status" value="3"/>
</dbReference>
<name>A0A7W5C8W9_9BACL</name>
<dbReference type="InterPro" id="IPR001119">
    <property type="entry name" value="SLH_dom"/>
</dbReference>
<dbReference type="Pfam" id="PF12733">
    <property type="entry name" value="Cadherin-like"/>
    <property type="match status" value="8"/>
</dbReference>
<dbReference type="Proteomes" id="UP000518605">
    <property type="component" value="Unassembled WGS sequence"/>
</dbReference>
<dbReference type="Pfam" id="PF00395">
    <property type="entry name" value="SLH"/>
    <property type="match status" value="3"/>
</dbReference>
<dbReference type="EMBL" id="JACHXW010000009">
    <property type="protein sequence ID" value="MBB3153260.1"/>
    <property type="molecule type" value="Genomic_DNA"/>
</dbReference>